<comment type="cofactor">
    <cofactor evidence="1 17">
        <name>FAD</name>
        <dbReference type="ChEBI" id="CHEBI:57692"/>
    </cofactor>
</comment>
<keyword evidence="10" id="KW-0560">Oxidoreductase</keyword>
<evidence type="ECO:0000256" key="5">
    <source>
        <dbReference type="ARBA" id="ARBA00022505"/>
    </source>
</evidence>
<dbReference type="InterPro" id="IPR008274">
    <property type="entry name" value="AldOxase/xan_DH_MoCoBD1"/>
</dbReference>
<dbReference type="Pfam" id="PF20256">
    <property type="entry name" value="MoCoBD_2"/>
    <property type="match status" value="1"/>
</dbReference>
<dbReference type="InterPro" id="IPR036856">
    <property type="entry name" value="Ald_Oxase/Xan_DH_a/b_sf"/>
</dbReference>
<keyword evidence="22" id="KW-1185">Reference proteome</keyword>
<comment type="cofactor">
    <cofactor evidence="15">
        <name>[2Fe-2S] cluster</name>
        <dbReference type="ChEBI" id="CHEBI:190135"/>
    </cofactor>
</comment>
<evidence type="ECO:0000256" key="11">
    <source>
        <dbReference type="ARBA" id="ARBA00023004"/>
    </source>
</evidence>
<dbReference type="Gene3D" id="3.10.20.30">
    <property type="match status" value="1"/>
</dbReference>
<dbReference type="PIRSF" id="PIRSF000127">
    <property type="entry name" value="Xanthine_DH"/>
    <property type="match status" value="1"/>
</dbReference>
<dbReference type="SUPFAM" id="SSF56003">
    <property type="entry name" value="Molybdenum cofactor-binding domain"/>
    <property type="match status" value="1"/>
</dbReference>
<dbReference type="EMBL" id="WJQU01000002">
    <property type="protein sequence ID" value="KAJ6643120.1"/>
    <property type="molecule type" value="Genomic_DNA"/>
</dbReference>
<feature type="binding site" evidence="18">
    <location>
        <position position="72"/>
    </location>
    <ligand>
        <name>[2Fe-2S] cluster</name>
        <dbReference type="ChEBI" id="CHEBI:190135"/>
        <label>1</label>
    </ligand>
</feature>
<dbReference type="PROSITE" id="PS51085">
    <property type="entry name" value="2FE2S_FER_2"/>
    <property type="match status" value="1"/>
</dbReference>
<dbReference type="Gene3D" id="1.10.150.120">
    <property type="entry name" value="[2Fe-2S]-binding domain"/>
    <property type="match status" value="1"/>
</dbReference>
<evidence type="ECO:0000256" key="2">
    <source>
        <dbReference type="ARBA" id="ARBA00004275"/>
    </source>
</evidence>
<dbReference type="SUPFAM" id="SSF47741">
    <property type="entry name" value="CO dehydrogenase ISP C-domain like"/>
    <property type="match status" value="1"/>
</dbReference>
<keyword evidence="7 18" id="KW-0001">2Fe-2S</keyword>
<dbReference type="Pfam" id="PF01799">
    <property type="entry name" value="Fer2_2"/>
    <property type="match status" value="1"/>
</dbReference>
<dbReference type="InterPro" id="IPR016208">
    <property type="entry name" value="Ald_Oxase/xanthine_DH-like"/>
</dbReference>
<feature type="binding site" evidence="18">
    <location>
        <position position="150"/>
    </location>
    <ligand>
        <name>[2Fe-2S] cluster</name>
        <dbReference type="ChEBI" id="CHEBI:190135"/>
        <label>2</label>
    </ligand>
</feature>
<dbReference type="SUPFAM" id="SSF54292">
    <property type="entry name" value="2Fe-2S ferredoxin-like"/>
    <property type="match status" value="1"/>
</dbReference>
<dbReference type="InterPro" id="IPR001041">
    <property type="entry name" value="2Fe-2S_ferredoxin-type"/>
</dbReference>
<comment type="subunit">
    <text evidence="4">Homodimer.</text>
</comment>
<dbReference type="InterPro" id="IPR012675">
    <property type="entry name" value="Beta-grasp_dom_sf"/>
</dbReference>
<dbReference type="InterPro" id="IPR037165">
    <property type="entry name" value="AldOxase/xan_DH_Mopterin-bd_sf"/>
</dbReference>
<dbReference type="GO" id="GO:0005506">
    <property type="term" value="F:iron ion binding"/>
    <property type="evidence" value="ECO:0007669"/>
    <property type="project" value="InterPro"/>
</dbReference>
<feature type="binding site" evidence="18">
    <location>
        <position position="47"/>
    </location>
    <ligand>
        <name>[2Fe-2S] cluster</name>
        <dbReference type="ChEBI" id="CHEBI:190135"/>
        <label>1</label>
    </ligand>
</feature>
<dbReference type="Proteomes" id="UP001151699">
    <property type="component" value="Chromosome B"/>
</dbReference>
<comment type="cofactor">
    <cofactor evidence="18">
        <name>[2Fe-2S] cluster</name>
        <dbReference type="ChEBI" id="CHEBI:190135"/>
    </cofactor>
    <text evidence="18">Binds 2 [2Fe-2S] clusters.</text>
</comment>
<evidence type="ECO:0000256" key="6">
    <source>
        <dbReference type="ARBA" id="ARBA00022630"/>
    </source>
</evidence>
<dbReference type="GO" id="GO:0005777">
    <property type="term" value="C:peroxisome"/>
    <property type="evidence" value="ECO:0007669"/>
    <property type="project" value="UniProtKB-SubCell"/>
</dbReference>
<feature type="binding site" evidence="18">
    <location>
        <position position="115"/>
    </location>
    <ligand>
        <name>[2Fe-2S] cluster</name>
        <dbReference type="ChEBI" id="CHEBI:190135"/>
        <label>2</label>
    </ligand>
</feature>
<dbReference type="Pfam" id="PF01315">
    <property type="entry name" value="Ald_Xan_dh_C"/>
    <property type="match status" value="1"/>
</dbReference>
<keyword evidence="12 18" id="KW-0411">Iron-sulfur</keyword>
<feature type="binding site" evidence="18">
    <location>
        <position position="50"/>
    </location>
    <ligand>
        <name>[2Fe-2S] cluster</name>
        <dbReference type="ChEBI" id="CHEBI:190135"/>
        <label>1</label>
    </ligand>
</feature>
<dbReference type="Pfam" id="PF00111">
    <property type="entry name" value="Fer2"/>
    <property type="match status" value="1"/>
</dbReference>
<comment type="caution">
    <text evidence="21">The sequence shown here is derived from an EMBL/GenBank/DDBJ whole genome shotgun (WGS) entry which is preliminary data.</text>
</comment>
<dbReference type="Gene3D" id="3.30.390.50">
    <property type="entry name" value="CO dehydrogenase flavoprotein, C-terminal domain"/>
    <property type="match status" value="1"/>
</dbReference>
<dbReference type="InterPro" id="IPR046867">
    <property type="entry name" value="AldOxase/xan_DH_MoCoBD2"/>
</dbReference>
<dbReference type="PANTHER" id="PTHR11908:SF132">
    <property type="entry name" value="ALDEHYDE OXIDASE 1-RELATED"/>
    <property type="match status" value="1"/>
</dbReference>
<dbReference type="InterPro" id="IPR036683">
    <property type="entry name" value="CO_DH_flav_C_dom_sf"/>
</dbReference>
<dbReference type="Gene3D" id="3.90.1170.50">
    <property type="entry name" value="Aldehyde oxidase/xanthine dehydrogenase, a/b hammerhead"/>
    <property type="match status" value="1"/>
</dbReference>
<dbReference type="SMART" id="SM01092">
    <property type="entry name" value="CO_deh_flav_C"/>
    <property type="match status" value="1"/>
</dbReference>
<dbReference type="InterPro" id="IPR002888">
    <property type="entry name" value="2Fe-2S-bd"/>
</dbReference>
<feature type="binding site" evidence="18">
    <location>
        <position position="112"/>
    </location>
    <ligand>
        <name>[2Fe-2S] cluster</name>
        <dbReference type="ChEBI" id="CHEBI:190135"/>
        <label>2</label>
    </ligand>
</feature>
<evidence type="ECO:0000256" key="4">
    <source>
        <dbReference type="ARBA" id="ARBA00011738"/>
    </source>
</evidence>
<dbReference type="InterPro" id="IPR002346">
    <property type="entry name" value="Mopterin_DH_FAD-bd"/>
</dbReference>
<dbReference type="FunFam" id="3.30.365.10:FF:000009">
    <property type="entry name" value="Aldehyde oxidase"/>
    <property type="match status" value="1"/>
</dbReference>
<evidence type="ECO:0000256" key="7">
    <source>
        <dbReference type="ARBA" id="ARBA00022714"/>
    </source>
</evidence>
<proteinExistence type="inferred from homology"/>
<organism evidence="21 22">
    <name type="scientific">Pseudolycoriella hygida</name>
    <dbReference type="NCBI Taxonomy" id="35572"/>
    <lineage>
        <taxon>Eukaryota</taxon>
        <taxon>Metazoa</taxon>
        <taxon>Ecdysozoa</taxon>
        <taxon>Arthropoda</taxon>
        <taxon>Hexapoda</taxon>
        <taxon>Insecta</taxon>
        <taxon>Pterygota</taxon>
        <taxon>Neoptera</taxon>
        <taxon>Endopterygota</taxon>
        <taxon>Diptera</taxon>
        <taxon>Nematocera</taxon>
        <taxon>Sciaroidea</taxon>
        <taxon>Sciaridae</taxon>
        <taxon>Pseudolycoriella</taxon>
    </lineage>
</organism>
<evidence type="ECO:0000256" key="10">
    <source>
        <dbReference type="ARBA" id="ARBA00023002"/>
    </source>
</evidence>
<dbReference type="InterPro" id="IPR005107">
    <property type="entry name" value="CO_DH_flav_C"/>
</dbReference>
<dbReference type="InterPro" id="IPR036884">
    <property type="entry name" value="2Fe-2S-bd_dom_sf"/>
</dbReference>
<feature type="domain" description="FAD-binding PCMH-type" evidence="20">
    <location>
        <begin position="206"/>
        <end position="383"/>
    </location>
</feature>
<gene>
    <name evidence="21" type="primary">AAO2_1</name>
    <name evidence="21" type="ORF">Bhyg_08076</name>
</gene>
<reference evidence="21" key="1">
    <citation type="submission" date="2022-07" db="EMBL/GenBank/DDBJ databases">
        <authorList>
            <person name="Trinca V."/>
            <person name="Uliana J.V.C."/>
            <person name="Torres T.T."/>
            <person name="Ward R.J."/>
            <person name="Monesi N."/>
        </authorList>
    </citation>
    <scope>NUCLEOTIDE SEQUENCE</scope>
    <source>
        <strain evidence="21">HSMRA1968</strain>
        <tissue evidence="21">Whole embryos</tissue>
    </source>
</reference>
<evidence type="ECO:0000256" key="8">
    <source>
        <dbReference type="ARBA" id="ARBA00022723"/>
    </source>
</evidence>
<evidence type="ECO:0000256" key="12">
    <source>
        <dbReference type="ARBA" id="ARBA00023014"/>
    </source>
</evidence>
<dbReference type="Pfam" id="PF02738">
    <property type="entry name" value="MoCoBD_1"/>
    <property type="match status" value="1"/>
</dbReference>
<feature type="binding site" evidence="18">
    <location>
        <position position="897"/>
    </location>
    <ligand>
        <name>Mo-molybdopterin</name>
        <dbReference type="ChEBI" id="CHEBI:71302"/>
    </ligand>
    <ligandPart>
        <name>Mo</name>
        <dbReference type="ChEBI" id="CHEBI:28685"/>
    </ligandPart>
</feature>
<comment type="subcellular location">
    <subcellularLocation>
        <location evidence="2">Peroxisome</location>
    </subcellularLocation>
</comment>
<dbReference type="Pfam" id="PF03450">
    <property type="entry name" value="CO_deh_flav_C"/>
    <property type="match status" value="1"/>
</dbReference>
<evidence type="ECO:0000256" key="3">
    <source>
        <dbReference type="ARBA" id="ARBA00006849"/>
    </source>
</evidence>
<evidence type="ECO:0000256" key="17">
    <source>
        <dbReference type="PIRSR" id="PIRSR000127-2"/>
    </source>
</evidence>
<dbReference type="OrthoDB" id="8300278at2759"/>
<dbReference type="FunFam" id="3.10.20.30:FF:000012">
    <property type="entry name" value="Xanthine dehydrogenase/oxidase"/>
    <property type="match status" value="1"/>
</dbReference>
<evidence type="ECO:0000256" key="13">
    <source>
        <dbReference type="ARBA" id="ARBA00023027"/>
    </source>
</evidence>
<comment type="cofactor">
    <cofactor evidence="18">
        <name>Mo-molybdopterin</name>
        <dbReference type="ChEBI" id="CHEBI:71302"/>
    </cofactor>
    <text evidence="18">Binds 1 Mo-molybdopterin (Mo-MPT) cofactor per subunit.</text>
</comment>
<dbReference type="GO" id="GO:0051537">
    <property type="term" value="F:2 iron, 2 sulfur cluster binding"/>
    <property type="evidence" value="ECO:0007669"/>
    <property type="project" value="UniProtKB-KW"/>
</dbReference>
<evidence type="ECO:0000256" key="9">
    <source>
        <dbReference type="ARBA" id="ARBA00022827"/>
    </source>
</evidence>
<dbReference type="SUPFAM" id="SSF56176">
    <property type="entry name" value="FAD-binding/transporter-associated domain-like"/>
    <property type="match status" value="1"/>
</dbReference>
<dbReference type="SMART" id="SM01008">
    <property type="entry name" value="Ald_Xan_dh_C"/>
    <property type="match status" value="1"/>
</dbReference>
<feature type="binding site" evidence="18">
    <location>
        <position position="148"/>
    </location>
    <ligand>
        <name>[2Fe-2S] cluster</name>
        <dbReference type="ChEBI" id="CHEBI:190135"/>
        <label>2</label>
    </ligand>
</feature>
<evidence type="ECO:0000259" key="19">
    <source>
        <dbReference type="PROSITE" id="PS51085"/>
    </source>
</evidence>
<dbReference type="PROSITE" id="PS51387">
    <property type="entry name" value="FAD_PCMH"/>
    <property type="match status" value="1"/>
</dbReference>
<feature type="active site" description="Proton acceptor" evidence="16">
    <location>
        <position position="1221"/>
    </location>
</feature>
<dbReference type="InterPro" id="IPR016169">
    <property type="entry name" value="FAD-bd_PCMH_sub2"/>
</dbReference>
<feature type="binding site" evidence="18">
    <location>
        <position position="42"/>
    </location>
    <ligand>
        <name>[2Fe-2S] cluster</name>
        <dbReference type="ChEBI" id="CHEBI:190135"/>
        <label>1</label>
    </ligand>
</feature>
<keyword evidence="6" id="KW-0285">Flavoprotein</keyword>
<keyword evidence="13" id="KW-0520">NAD</keyword>
<evidence type="ECO:0000256" key="1">
    <source>
        <dbReference type="ARBA" id="ARBA00001974"/>
    </source>
</evidence>
<feature type="binding site" evidence="18">
    <location>
        <position position="754"/>
    </location>
    <ligand>
        <name>Mo-molybdopterin</name>
        <dbReference type="ChEBI" id="CHEBI:71302"/>
    </ligand>
    <ligandPart>
        <name>Mo</name>
        <dbReference type="ChEBI" id="CHEBI:28685"/>
    </ligandPart>
</feature>
<dbReference type="InterPro" id="IPR036010">
    <property type="entry name" value="2Fe-2S_ferredoxin-like_sf"/>
</dbReference>
<feature type="domain" description="2Fe-2S ferredoxin-type" evidence="19">
    <location>
        <begin position="1"/>
        <end position="90"/>
    </location>
</feature>
<evidence type="ECO:0000313" key="22">
    <source>
        <dbReference type="Proteomes" id="UP001151699"/>
    </source>
</evidence>
<dbReference type="PANTHER" id="PTHR11908">
    <property type="entry name" value="XANTHINE DEHYDROGENASE"/>
    <property type="match status" value="1"/>
</dbReference>
<dbReference type="FunFam" id="1.10.150.120:FF:000007">
    <property type="entry name" value="indole-3-acetaldehyde oxidase"/>
    <property type="match status" value="1"/>
</dbReference>
<dbReference type="InterPro" id="IPR006058">
    <property type="entry name" value="2Fe2S_fd_BS"/>
</dbReference>
<keyword evidence="5 18" id="KW-0500">Molybdenum</keyword>
<evidence type="ECO:0000256" key="18">
    <source>
        <dbReference type="PIRSR" id="PIRSR000127-3"/>
    </source>
</evidence>
<keyword evidence="14" id="KW-0576">Peroxisome</keyword>
<dbReference type="GO" id="GO:0071949">
    <property type="term" value="F:FAD binding"/>
    <property type="evidence" value="ECO:0007669"/>
    <property type="project" value="InterPro"/>
</dbReference>
<dbReference type="Gene3D" id="3.30.365.10">
    <property type="entry name" value="Aldehyde oxidase/xanthine dehydrogenase, molybdopterin binding domain"/>
    <property type="match status" value="4"/>
</dbReference>
<dbReference type="SUPFAM" id="SSF54665">
    <property type="entry name" value="CO dehydrogenase molybdoprotein N-domain-like"/>
    <property type="match status" value="1"/>
</dbReference>
<keyword evidence="11 18" id="KW-0408">Iron</keyword>
<dbReference type="PROSITE" id="PS00197">
    <property type="entry name" value="2FE2S_FER_1"/>
    <property type="match status" value="1"/>
</dbReference>
<feature type="binding site" evidence="18">
    <location>
        <position position="1049"/>
    </location>
    <ligand>
        <name>Mo-molybdopterin</name>
        <dbReference type="ChEBI" id="CHEBI:71302"/>
    </ligand>
    <ligandPart>
        <name>Mo</name>
        <dbReference type="ChEBI" id="CHEBI:28685"/>
    </ligandPart>
</feature>
<evidence type="ECO:0000313" key="21">
    <source>
        <dbReference type="EMBL" id="KAJ6643120.1"/>
    </source>
</evidence>
<dbReference type="InterPro" id="IPR016166">
    <property type="entry name" value="FAD-bd_PCMH"/>
</dbReference>
<evidence type="ECO:0000256" key="14">
    <source>
        <dbReference type="ARBA" id="ARBA00023140"/>
    </source>
</evidence>
<name>A0A9Q0S4G0_9DIPT</name>
<dbReference type="Pfam" id="PF00941">
    <property type="entry name" value="FAD_binding_5"/>
    <property type="match status" value="1"/>
</dbReference>
<feature type="binding site" evidence="17">
    <location>
        <position position="392"/>
    </location>
    <ligand>
        <name>FAD</name>
        <dbReference type="ChEBI" id="CHEBI:57692"/>
    </ligand>
</feature>
<evidence type="ECO:0000256" key="15">
    <source>
        <dbReference type="ARBA" id="ARBA00034078"/>
    </source>
</evidence>
<dbReference type="GO" id="GO:0016491">
    <property type="term" value="F:oxidoreductase activity"/>
    <property type="evidence" value="ECO:0007669"/>
    <property type="project" value="UniProtKB-KW"/>
</dbReference>
<dbReference type="Gene3D" id="3.30.465.10">
    <property type="match status" value="1"/>
</dbReference>
<dbReference type="SUPFAM" id="SSF55447">
    <property type="entry name" value="CO dehydrogenase flavoprotein C-terminal domain-like"/>
    <property type="match status" value="1"/>
</dbReference>
<accession>A0A9Q0S4G0</accession>
<dbReference type="FunFam" id="3.30.365.10:FF:000001">
    <property type="entry name" value="Xanthine dehydrogenase oxidase"/>
    <property type="match status" value="1"/>
</dbReference>
<comment type="similarity">
    <text evidence="3">Belongs to the xanthine dehydrogenase family.</text>
</comment>
<evidence type="ECO:0000259" key="20">
    <source>
        <dbReference type="PROSITE" id="PS51387"/>
    </source>
</evidence>
<dbReference type="InterPro" id="IPR000674">
    <property type="entry name" value="Ald_Oxase/Xan_DH_a/b"/>
</dbReference>
<keyword evidence="9 17" id="KW-0274">FAD</keyword>
<dbReference type="InterPro" id="IPR036318">
    <property type="entry name" value="FAD-bd_PCMH-like_sf"/>
</dbReference>
<keyword evidence="8 18" id="KW-0479">Metal-binding</keyword>
<protein>
    <submittedName>
        <fullName evidence="21">Indole-3-acetaldehyde oxidase</fullName>
    </submittedName>
</protein>
<evidence type="ECO:0000256" key="16">
    <source>
        <dbReference type="PIRSR" id="PIRSR000127-1"/>
    </source>
</evidence>
<sequence>MEALFTINGNPYQVNASTVPIDTSLNTFIRTKAELSGTKFMCSEGGCGACIVSVNGLHPVTKEEKTWAVNSCLTPIFSCHGLNITTVEGVGNRLDGYHTVQKRLAHLNGTQCGYCSPGMVMNMYSLLKSKNGKVSMEEVEKSFGGNICRCTGYRPILDAFKSFAHDADTKLLEACQDIEDLIKTCPKTGSYCAGLCNKANGTLNITFANAKEWHRVTTIEEIFDVFENSADEPYMLVAGNTAHGVYRRNENLKIFIDITGVEALRSHSVGSEIVLGGNVSLTETMDILTNASNKSGFEYCKHLVHHIDLIANVPAGTIAGNLSIKHAHVEFPSDMFLILEAAMAKLTIAEGPNTTTLVSVADFLYFNMEKKVILNVILPALNPKVYTYRSYKIMPRAQNAHAYVNAAFLLEFDKGVTQSARICFGGINPEFVHAHKTEEFIIGKDLYTNETLEEALKILASEVEPDYVLPDASPEYRKNLAVSLFYKFILNTCPSYQVNREFVTGGMVLDRPISSGRHVFDTFVDRYPLTQKVPKYEGLIQCSGELKYINDINPISNELWASFVQVTEVHSFVDHIDASEALVKLQIFNFDETFTLQNIPGVHTFLSAKDIPGENNFMPKSIVGGFGSGNVEEIFLSSDKPVLYNGQPVGLILATTFNLANEAAKKVKIVYRKPETQKPIITTLHDAHQLKASERYFPLSFIQITPTKTDISTVGSKKVVGTFDIGSQYHYTMEPQTTVCLPAEDGIDVISSSQWIHLTQIAIANCLNVPHNSVNMHFRRIGGGYGAKITRSTQIACASAIACKLTNRPVRFVLTLEANMEVCGKRYALLNEYDVDVDDAGKILKMVNNFTQDFGSSMNEPVSFNTINHVKNCYTFDTWTVNCKGVVTDAPSHTYCRAPGTTEGMAMIENIMEHIARVTGNDLLTVRLANMPEDHKMRTMLPDFLKDVDFNKRKSAIDEFNKNNRWRKRGIAFVPMEYPQPYFGLIPIVVAIYPHDGTVSVAHGGVECGQGINTKVAQVAAHCLGIPLSSISIKRMDNVIGANGICTGGSIASEAVCMGVKKACEELLARLQPVREELGNPTWNELTQAAYDKLIDLSCKTTYNKNEMVEYTIWGCTAAEVEIDLLTGNLQLTRVDILEDCGESMSPGIDLGQVEGAFVMGIGYWLTESLTYGPEKGELLTNRTWTYKPPGAKDIPIDFRVTFLRNSSNEGGVLRSKATGEPPLCMSVVVIFALRHALESGRKDAGIADEWFEMGAPSTPDILFLKAGHSLENFKLK</sequence>
<dbReference type="FunFam" id="3.30.465.10:FF:000013">
    <property type="entry name" value="Aldehyde oxidase"/>
    <property type="match status" value="1"/>
</dbReference>
<dbReference type="AlphaFoldDB" id="A0A9Q0S4G0"/>
<dbReference type="FunFam" id="3.30.390.50:FF:000003">
    <property type="entry name" value="Aldehyde oxidase1"/>
    <property type="match status" value="1"/>
</dbReference>